<dbReference type="SUPFAM" id="SSF50475">
    <property type="entry name" value="FMN-binding split barrel"/>
    <property type="match status" value="1"/>
</dbReference>
<evidence type="ECO:0000313" key="1">
    <source>
        <dbReference type="EMBL" id="MBX0322526.1"/>
    </source>
</evidence>
<dbReference type="AlphaFoldDB" id="A0AAW4PMZ7"/>
<sequence>MDVVENTLDTSLDDFLARPLFCFLAQSSASGPRVSPLWFHWDGEAVWLVAMENGRSYPERVREFPESALAVVDFDPNSGGVEHVGMRGTATLEPFDDGVAGRLLEAYLGPDRDAWDERFRDLDDDGYGLVRFDPATVVARDQSYAGSLDR</sequence>
<organism evidence="1 2">
    <name type="scientific">Haloarcula rubra</name>
    <dbReference type="NCBI Taxonomy" id="2487747"/>
    <lineage>
        <taxon>Archaea</taxon>
        <taxon>Methanobacteriati</taxon>
        <taxon>Methanobacteriota</taxon>
        <taxon>Stenosarchaea group</taxon>
        <taxon>Halobacteria</taxon>
        <taxon>Halobacteriales</taxon>
        <taxon>Haloarculaceae</taxon>
        <taxon>Haloarcula</taxon>
    </lineage>
</organism>
<dbReference type="RefSeq" id="WP_220617524.1">
    <property type="nucleotide sequence ID" value="NZ_RKLR01000002.1"/>
</dbReference>
<name>A0AAW4PMZ7_9EURY</name>
<dbReference type="Gene3D" id="2.30.110.10">
    <property type="entry name" value="Electron Transport, Fmn-binding Protein, Chain A"/>
    <property type="match status" value="1"/>
</dbReference>
<dbReference type="InterPro" id="IPR012349">
    <property type="entry name" value="Split_barrel_FMN-bd"/>
</dbReference>
<dbReference type="Proteomes" id="UP001430377">
    <property type="component" value="Unassembled WGS sequence"/>
</dbReference>
<keyword evidence="2" id="KW-1185">Reference proteome</keyword>
<protein>
    <submittedName>
        <fullName evidence="1">Pyridoxamine 5'-phosphate oxidase family protein</fullName>
    </submittedName>
</protein>
<dbReference type="EMBL" id="RKLR01000002">
    <property type="protein sequence ID" value="MBX0322526.1"/>
    <property type="molecule type" value="Genomic_DNA"/>
</dbReference>
<gene>
    <name evidence="1" type="ORF">EGH21_05740</name>
</gene>
<reference evidence="1 2" key="1">
    <citation type="submission" date="2021-06" db="EMBL/GenBank/DDBJ databases">
        <title>Halomicroarcula sp. a new haloarchaeum isolated from saline soil.</title>
        <authorList>
            <person name="Duran-Viseras A."/>
            <person name="Sanchez-Porro C."/>
            <person name="Ventosa A."/>
        </authorList>
    </citation>
    <scope>NUCLEOTIDE SEQUENCE [LARGE SCALE GENOMIC DNA]</scope>
    <source>
        <strain evidence="1 2">F13</strain>
    </source>
</reference>
<comment type="caution">
    <text evidence="1">The sequence shown here is derived from an EMBL/GenBank/DDBJ whole genome shotgun (WGS) entry which is preliminary data.</text>
</comment>
<proteinExistence type="predicted"/>
<accession>A0AAW4PMZ7</accession>
<evidence type="ECO:0000313" key="2">
    <source>
        <dbReference type="Proteomes" id="UP001430377"/>
    </source>
</evidence>